<dbReference type="Pfam" id="PF01425">
    <property type="entry name" value="Amidase"/>
    <property type="match status" value="1"/>
</dbReference>
<proteinExistence type="predicted"/>
<dbReference type="InterPro" id="IPR052739">
    <property type="entry name" value="FAAH2"/>
</dbReference>
<sequence length="546" mass="60699">MWQIIKPKKRKAVAKMSKANNNSVKYYTRQVIRVVYGIVELMFHKLFGLIYGKGQCMPPITDLILLDSATTLAFKIRTRKLKSTQVLQSFINRINQVNPILNCVVAERFDEAMKEAQKADELIESGTIPEEALTREKPFLGVPFTTKDCIPIKGLIHSSGLLKRKHNIASQDAEVVSRLRRAGAIPIALTNVSELCMWWESANNVHGRSMNPYDTNRIVGGSSGGEGCAQAAAVSAFGIGSDIGGSIRMPSFFNGIFGHKPSPNVVPNHGQYPEPVTEEQNSFLGLGPMCRHAEDLAPILKIISGKKSEGLRLDENVDIKKIRWFYQDADAGSFFVSPVSPEIRELFEKIARHLEKAHSIKAAKVCYQRFSKSGPLWFANMKSPGGPSFQEQLANLNGTINPWWELLKWVFGQSEHTFIGIMTCLAEKGGCKYGDEKYEYLVREKNEFRRELSDLLGDDGVLLYPTHPTSAPYHNEPLFKPFNFSYTAIINVLCLPATHCPMGLDSDGLPIGIQVIAKDGNDKLCLAAAREIEKAFGGWVPPKIEA</sequence>
<evidence type="ECO:0000313" key="3">
    <source>
        <dbReference type="EMBL" id="CAH1971074.1"/>
    </source>
</evidence>
<name>A0A9P0KCE9_ACAOB</name>
<gene>
    <name evidence="3" type="ORF">ACAOBT_LOCUS9258</name>
</gene>
<dbReference type="OrthoDB" id="6428749at2759"/>
<feature type="active site" description="Charge relay system" evidence="1">
    <location>
        <position position="222"/>
    </location>
</feature>
<dbReference type="Gene3D" id="3.90.1300.10">
    <property type="entry name" value="Amidase signature (AS) domain"/>
    <property type="match status" value="1"/>
</dbReference>
<feature type="active site" description="Acyl-ester intermediate" evidence="1">
    <location>
        <position position="246"/>
    </location>
</feature>
<protein>
    <recommendedName>
        <fullName evidence="2">Amidase domain-containing protein</fullName>
    </recommendedName>
</protein>
<dbReference type="PIRSF" id="PIRSF001221">
    <property type="entry name" value="Amidase_fungi"/>
    <property type="match status" value="1"/>
</dbReference>
<dbReference type="EMBL" id="CAKOFQ010006781">
    <property type="protein sequence ID" value="CAH1971074.1"/>
    <property type="molecule type" value="Genomic_DNA"/>
</dbReference>
<comment type="caution">
    <text evidence="3">The sequence shown here is derived from an EMBL/GenBank/DDBJ whole genome shotgun (WGS) entry which is preliminary data.</text>
</comment>
<dbReference type="Proteomes" id="UP001152888">
    <property type="component" value="Unassembled WGS sequence"/>
</dbReference>
<accession>A0A9P0KCE9</accession>
<feature type="active site" description="Charge relay system" evidence="1">
    <location>
        <position position="147"/>
    </location>
</feature>
<reference evidence="3" key="1">
    <citation type="submission" date="2022-03" db="EMBL/GenBank/DDBJ databases">
        <authorList>
            <person name="Sayadi A."/>
        </authorList>
    </citation>
    <scope>NUCLEOTIDE SEQUENCE</scope>
</reference>
<evidence type="ECO:0000259" key="2">
    <source>
        <dbReference type="Pfam" id="PF01425"/>
    </source>
</evidence>
<dbReference type="InterPro" id="IPR036928">
    <property type="entry name" value="AS_sf"/>
</dbReference>
<dbReference type="InterPro" id="IPR023631">
    <property type="entry name" value="Amidase_dom"/>
</dbReference>
<dbReference type="GO" id="GO:0012505">
    <property type="term" value="C:endomembrane system"/>
    <property type="evidence" value="ECO:0007669"/>
    <property type="project" value="TreeGrafter"/>
</dbReference>
<evidence type="ECO:0000313" key="4">
    <source>
        <dbReference type="Proteomes" id="UP001152888"/>
    </source>
</evidence>
<feature type="domain" description="Amidase" evidence="2">
    <location>
        <begin position="86"/>
        <end position="526"/>
    </location>
</feature>
<keyword evidence="4" id="KW-1185">Reference proteome</keyword>
<organism evidence="3 4">
    <name type="scientific">Acanthoscelides obtectus</name>
    <name type="common">Bean weevil</name>
    <name type="synonym">Bruchus obtectus</name>
    <dbReference type="NCBI Taxonomy" id="200917"/>
    <lineage>
        <taxon>Eukaryota</taxon>
        <taxon>Metazoa</taxon>
        <taxon>Ecdysozoa</taxon>
        <taxon>Arthropoda</taxon>
        <taxon>Hexapoda</taxon>
        <taxon>Insecta</taxon>
        <taxon>Pterygota</taxon>
        <taxon>Neoptera</taxon>
        <taxon>Endopterygota</taxon>
        <taxon>Coleoptera</taxon>
        <taxon>Polyphaga</taxon>
        <taxon>Cucujiformia</taxon>
        <taxon>Chrysomeloidea</taxon>
        <taxon>Chrysomelidae</taxon>
        <taxon>Bruchinae</taxon>
        <taxon>Bruchini</taxon>
        <taxon>Acanthoscelides</taxon>
    </lineage>
</organism>
<dbReference type="AlphaFoldDB" id="A0A9P0KCE9"/>
<evidence type="ECO:0000256" key="1">
    <source>
        <dbReference type="PIRSR" id="PIRSR001221-1"/>
    </source>
</evidence>
<dbReference type="PANTHER" id="PTHR43372:SF4">
    <property type="entry name" value="FATTY-ACID AMIDE HYDROLASE 2"/>
    <property type="match status" value="1"/>
</dbReference>
<dbReference type="PANTHER" id="PTHR43372">
    <property type="entry name" value="FATTY-ACID AMIDE HYDROLASE"/>
    <property type="match status" value="1"/>
</dbReference>
<dbReference type="SUPFAM" id="SSF75304">
    <property type="entry name" value="Amidase signature (AS) enzymes"/>
    <property type="match status" value="1"/>
</dbReference>